<dbReference type="EMBL" id="CXSU01000005">
    <property type="protein sequence ID" value="CTQ48569.1"/>
    <property type="molecule type" value="Genomic_DNA"/>
</dbReference>
<proteinExistence type="predicted"/>
<dbReference type="AlphaFoldDB" id="A0A0M6YFL5"/>
<reference evidence="1 2" key="1">
    <citation type="submission" date="2015-07" db="EMBL/GenBank/DDBJ databases">
        <authorList>
            <person name="Noorani M."/>
        </authorList>
    </citation>
    <scope>NUCLEOTIDE SEQUENCE [LARGE SCALE GENOMIC DNA]</scope>
    <source>
        <strain evidence="1 2">CECT 7802</strain>
    </source>
</reference>
<dbReference type="SUPFAM" id="SSF56954">
    <property type="entry name" value="Outer membrane efflux proteins (OEP)"/>
    <property type="match status" value="1"/>
</dbReference>
<name>A0A0M6YFL5_9RHOB</name>
<dbReference type="OrthoDB" id="7181739at2"/>
<evidence type="ECO:0000313" key="2">
    <source>
        <dbReference type="Proteomes" id="UP000049222"/>
    </source>
</evidence>
<dbReference type="InterPro" id="IPR010131">
    <property type="entry name" value="MdtP/NodT-like"/>
</dbReference>
<protein>
    <submittedName>
        <fullName evidence="1">Efflux transporter, outer membrane factor (OMF) lipoprotein, NodT family</fullName>
    </submittedName>
</protein>
<accession>A0A0M6YFL5</accession>
<dbReference type="Proteomes" id="UP000049222">
    <property type="component" value="Unassembled WGS sequence"/>
</dbReference>
<dbReference type="STRING" id="420998.JDO7802_00571"/>
<evidence type="ECO:0000313" key="1">
    <source>
        <dbReference type="EMBL" id="CTQ48569.1"/>
    </source>
</evidence>
<sequence>MSLDAGFVFDLFGAERRRTEAAAAEVKATGFDLARARAELPALETAFEVQALRLAQLSGMHYDALLPRLQVRAPQPQPDVCAPRRMPIDAIRLRPDVQTAERRWRAATAEIGVTEAAILPSLT</sequence>
<dbReference type="PANTHER" id="PTHR30203">
    <property type="entry name" value="OUTER MEMBRANE CATION EFFLUX PROTEIN"/>
    <property type="match status" value="1"/>
</dbReference>
<dbReference type="RefSeq" id="WP_055082371.1">
    <property type="nucleotide sequence ID" value="NZ_CXSU01000005.1"/>
</dbReference>
<gene>
    <name evidence="1" type="ORF">JDO7802_00571</name>
</gene>
<keyword evidence="1" id="KW-0449">Lipoprotein</keyword>
<organism evidence="1 2">
    <name type="scientific">Jannaschia donghaensis</name>
    <dbReference type="NCBI Taxonomy" id="420998"/>
    <lineage>
        <taxon>Bacteria</taxon>
        <taxon>Pseudomonadati</taxon>
        <taxon>Pseudomonadota</taxon>
        <taxon>Alphaproteobacteria</taxon>
        <taxon>Rhodobacterales</taxon>
        <taxon>Roseobacteraceae</taxon>
        <taxon>Jannaschia</taxon>
    </lineage>
</organism>
<keyword evidence="2" id="KW-1185">Reference proteome</keyword>
<dbReference type="Gene3D" id="1.20.1600.10">
    <property type="entry name" value="Outer membrane efflux proteins (OEP)"/>
    <property type="match status" value="1"/>
</dbReference>